<dbReference type="SUPFAM" id="SSF82866">
    <property type="entry name" value="Multidrug efflux transporter AcrB transmembrane domain"/>
    <property type="match status" value="1"/>
</dbReference>
<comment type="caution">
    <text evidence="2">The sequence shown here is derived from an EMBL/GenBank/DDBJ whole genome shotgun (WGS) entry which is preliminary data.</text>
</comment>
<dbReference type="Gene3D" id="1.20.1640.10">
    <property type="entry name" value="Multidrug efflux transporter AcrB transmembrane domain"/>
    <property type="match status" value="1"/>
</dbReference>
<feature type="transmembrane region" description="Helical" evidence="1">
    <location>
        <begin position="55"/>
        <end position="73"/>
    </location>
</feature>
<keyword evidence="1" id="KW-1133">Transmembrane helix</keyword>
<keyword evidence="1" id="KW-0472">Membrane</keyword>
<protein>
    <submittedName>
        <fullName evidence="2">Efflux RND transporter permease subunit</fullName>
    </submittedName>
</protein>
<proteinExistence type="predicted"/>
<keyword evidence="3" id="KW-1185">Reference proteome</keyword>
<sequence>TAIGATVMIGAILLVGIVVNNGIIMVELANQIREDEKVDRTTAIIRAAPQRLRPILMTTITTVLGLFPLALGIGEGSEFLQPLGVVVFSGLSLATLLTLFIIPCFYILLHDFFDMFGAKQKPQMVGIPVQKAGRKNAN</sequence>
<reference evidence="2 3" key="1">
    <citation type="journal article" date="2020" name="Harmful Algae">
        <title>Molecular and morphological characterization of a novel dihydroanatoxin-a producing Microcoleus species (cyanobacteria) from the Russian River, California, USA.</title>
        <authorList>
            <person name="Conklin K.Y."/>
            <person name="Stancheva R."/>
            <person name="Otten T.G."/>
            <person name="Fadness R."/>
            <person name="Boyer G.L."/>
            <person name="Read B."/>
            <person name="Zhang X."/>
            <person name="Sheath R.G."/>
        </authorList>
    </citation>
    <scope>NUCLEOTIDE SEQUENCE [LARGE SCALE GENOMIC DNA]</scope>
    <source>
        <strain evidence="2 3">PTRS2</strain>
    </source>
</reference>
<keyword evidence="1" id="KW-0812">Transmembrane</keyword>
<feature type="transmembrane region" description="Helical" evidence="1">
    <location>
        <begin position="6"/>
        <end position="26"/>
    </location>
</feature>
<organism evidence="2 3">
    <name type="scientific">Microcoleus anatoxicus PTRS2</name>
    <dbReference type="NCBI Taxonomy" id="2705321"/>
    <lineage>
        <taxon>Bacteria</taxon>
        <taxon>Bacillati</taxon>
        <taxon>Cyanobacteriota</taxon>
        <taxon>Cyanophyceae</taxon>
        <taxon>Oscillatoriophycideae</taxon>
        <taxon>Oscillatoriales</taxon>
        <taxon>Microcoleaceae</taxon>
        <taxon>Microcoleus</taxon>
        <taxon>Microcoleus anatoxicus</taxon>
    </lineage>
</organism>
<accession>A0ABU8YYN0</accession>
<evidence type="ECO:0000313" key="2">
    <source>
        <dbReference type="EMBL" id="MEK0189582.1"/>
    </source>
</evidence>
<dbReference type="PANTHER" id="PTHR32063">
    <property type="match status" value="1"/>
</dbReference>
<dbReference type="InterPro" id="IPR001036">
    <property type="entry name" value="Acrflvin-R"/>
</dbReference>
<evidence type="ECO:0000313" key="3">
    <source>
        <dbReference type="Proteomes" id="UP001384579"/>
    </source>
</evidence>
<evidence type="ECO:0000256" key="1">
    <source>
        <dbReference type="SAM" id="Phobius"/>
    </source>
</evidence>
<dbReference type="RefSeq" id="WP_340542716.1">
    <property type="nucleotide sequence ID" value="NZ_JBBLXS010001398.1"/>
</dbReference>
<dbReference type="PANTHER" id="PTHR32063:SF0">
    <property type="entry name" value="SWARMING MOTILITY PROTEIN SWRC"/>
    <property type="match status" value="1"/>
</dbReference>
<gene>
    <name evidence="2" type="ORF">WMG39_32770</name>
</gene>
<name>A0ABU8YYN0_9CYAN</name>
<dbReference type="Pfam" id="PF00873">
    <property type="entry name" value="ACR_tran"/>
    <property type="match status" value="1"/>
</dbReference>
<dbReference type="EMBL" id="JBBLXS010001398">
    <property type="protein sequence ID" value="MEK0189582.1"/>
    <property type="molecule type" value="Genomic_DNA"/>
</dbReference>
<dbReference type="Proteomes" id="UP001384579">
    <property type="component" value="Unassembled WGS sequence"/>
</dbReference>
<feature type="transmembrane region" description="Helical" evidence="1">
    <location>
        <begin position="85"/>
        <end position="109"/>
    </location>
</feature>
<feature type="non-terminal residue" evidence="2">
    <location>
        <position position="1"/>
    </location>
</feature>